<protein>
    <submittedName>
        <fullName evidence="3">Flavoprotein</fullName>
    </submittedName>
</protein>
<dbReference type="EMBL" id="JBGEHV010000068">
    <property type="protein sequence ID" value="MEY8042883.1"/>
    <property type="molecule type" value="Genomic_DNA"/>
</dbReference>
<name>A0ABV4CP62_9PSEU</name>
<organism evidence="3 4">
    <name type="scientific">Saccharopolyspora cebuensis</name>
    <dbReference type="NCBI Taxonomy" id="418759"/>
    <lineage>
        <taxon>Bacteria</taxon>
        <taxon>Bacillati</taxon>
        <taxon>Actinomycetota</taxon>
        <taxon>Actinomycetes</taxon>
        <taxon>Pseudonocardiales</taxon>
        <taxon>Pseudonocardiaceae</taxon>
        <taxon>Saccharopolyspora</taxon>
    </lineage>
</organism>
<evidence type="ECO:0000313" key="4">
    <source>
        <dbReference type="Proteomes" id="UP001564626"/>
    </source>
</evidence>
<dbReference type="InterPro" id="IPR003382">
    <property type="entry name" value="Flavoprotein"/>
</dbReference>
<dbReference type="Gene3D" id="3.40.50.1950">
    <property type="entry name" value="Flavin prenyltransferase-like"/>
    <property type="match status" value="1"/>
</dbReference>
<dbReference type="InterPro" id="IPR036551">
    <property type="entry name" value="Flavin_trans-like"/>
</dbReference>
<feature type="compositionally biased region" description="Basic and acidic residues" evidence="1">
    <location>
        <begin position="1"/>
        <end position="12"/>
    </location>
</feature>
<keyword evidence="4" id="KW-1185">Reference proteome</keyword>
<sequence>MSAHPQHDDPAPPRRGAGTRTLGLIVSAAGGAERIRSALVVPAIERGWRVAVTLTPTAGSWLADSGEIEAIAAVTGLPCRVAPRMPTQQPPHPPIDCFLVCPASANTISKLALGIGDSQALTTACEAIGARTAPVVVFPKVNAAHVGHPAWQSHLTALRRAGVRLLLGDEFWPLHPPRSAPVRDLPWRKILGVLDDLVPAR</sequence>
<accession>A0ABV4CP62</accession>
<evidence type="ECO:0000256" key="1">
    <source>
        <dbReference type="SAM" id="MobiDB-lite"/>
    </source>
</evidence>
<evidence type="ECO:0000313" key="3">
    <source>
        <dbReference type="EMBL" id="MEY8042883.1"/>
    </source>
</evidence>
<proteinExistence type="predicted"/>
<dbReference type="Proteomes" id="UP001564626">
    <property type="component" value="Unassembled WGS sequence"/>
</dbReference>
<dbReference type="Pfam" id="PF02441">
    <property type="entry name" value="Flavoprotein"/>
    <property type="match status" value="1"/>
</dbReference>
<dbReference type="RefSeq" id="WP_345362706.1">
    <property type="nucleotide sequence ID" value="NZ_BAABII010000007.1"/>
</dbReference>
<evidence type="ECO:0000259" key="2">
    <source>
        <dbReference type="Pfam" id="PF02441"/>
    </source>
</evidence>
<comment type="caution">
    <text evidence="3">The sequence shown here is derived from an EMBL/GenBank/DDBJ whole genome shotgun (WGS) entry which is preliminary data.</text>
</comment>
<dbReference type="SUPFAM" id="SSF52507">
    <property type="entry name" value="Homo-oligomeric flavin-containing Cys decarboxylases, HFCD"/>
    <property type="match status" value="1"/>
</dbReference>
<feature type="domain" description="Flavoprotein" evidence="2">
    <location>
        <begin position="23"/>
        <end position="158"/>
    </location>
</feature>
<feature type="region of interest" description="Disordered" evidence="1">
    <location>
        <begin position="1"/>
        <end position="20"/>
    </location>
</feature>
<gene>
    <name evidence="3" type="ORF">AB8O55_26045</name>
</gene>
<reference evidence="3 4" key="1">
    <citation type="submission" date="2024-08" db="EMBL/GenBank/DDBJ databases">
        <title>Genome mining of Saccharopolyspora cebuensis PGLac3 from Nigerian medicinal plant.</title>
        <authorList>
            <person name="Ezeobiora C.E."/>
            <person name="Igbokwe N.H."/>
            <person name="Amin D.H."/>
            <person name="Mendie U.E."/>
        </authorList>
    </citation>
    <scope>NUCLEOTIDE SEQUENCE [LARGE SCALE GENOMIC DNA]</scope>
    <source>
        <strain evidence="3 4">PGLac3</strain>
    </source>
</reference>